<keyword evidence="4" id="KW-1185">Reference proteome</keyword>
<dbReference type="EMBL" id="BQNB010013865">
    <property type="protein sequence ID" value="GJT21151.1"/>
    <property type="molecule type" value="Genomic_DNA"/>
</dbReference>
<dbReference type="InterPro" id="IPR043128">
    <property type="entry name" value="Rev_trsase/Diguanyl_cyclase"/>
</dbReference>
<feature type="domain" description="Chromo" evidence="2">
    <location>
        <begin position="482"/>
        <end position="545"/>
    </location>
</feature>
<dbReference type="Gene3D" id="3.30.70.270">
    <property type="match status" value="2"/>
</dbReference>
<dbReference type="PROSITE" id="PS50013">
    <property type="entry name" value="CHROMO_2"/>
    <property type="match status" value="1"/>
</dbReference>
<accession>A0ABQ5C5A4</accession>
<dbReference type="Gene3D" id="2.40.50.40">
    <property type="match status" value="1"/>
</dbReference>
<dbReference type="Pfam" id="PF17919">
    <property type="entry name" value="RT_RNaseH_2"/>
    <property type="match status" value="1"/>
</dbReference>
<protein>
    <submittedName>
        <fullName evidence="3">Retrovirus-related pol polyprotein from transposon 17.6</fullName>
    </submittedName>
</protein>
<evidence type="ECO:0000259" key="2">
    <source>
        <dbReference type="PROSITE" id="PS50013"/>
    </source>
</evidence>
<reference evidence="3" key="2">
    <citation type="submission" date="2022-01" db="EMBL/GenBank/DDBJ databases">
        <authorList>
            <person name="Yamashiro T."/>
            <person name="Shiraishi A."/>
            <person name="Satake H."/>
            <person name="Nakayama K."/>
        </authorList>
    </citation>
    <scope>NUCLEOTIDE SEQUENCE</scope>
</reference>
<evidence type="ECO:0000313" key="3">
    <source>
        <dbReference type="EMBL" id="GJT21151.1"/>
    </source>
</evidence>
<dbReference type="SUPFAM" id="SSF54160">
    <property type="entry name" value="Chromo domain-like"/>
    <property type="match status" value="1"/>
</dbReference>
<dbReference type="Pfam" id="PF00385">
    <property type="entry name" value="Chromo"/>
    <property type="match status" value="1"/>
</dbReference>
<evidence type="ECO:0000256" key="1">
    <source>
        <dbReference type="ARBA" id="ARBA00023268"/>
    </source>
</evidence>
<dbReference type="InterPro" id="IPR023780">
    <property type="entry name" value="Chromo_domain"/>
</dbReference>
<comment type="caution">
    <text evidence="3">The sequence shown here is derived from an EMBL/GenBank/DDBJ whole genome shotgun (WGS) entry which is preliminary data.</text>
</comment>
<dbReference type="InterPro" id="IPR043502">
    <property type="entry name" value="DNA/RNA_pol_sf"/>
</dbReference>
<dbReference type="InterPro" id="IPR000953">
    <property type="entry name" value="Chromo/chromo_shadow_dom"/>
</dbReference>
<dbReference type="InterPro" id="IPR041577">
    <property type="entry name" value="RT_RNaseH_2"/>
</dbReference>
<dbReference type="Pfam" id="PF00078">
    <property type="entry name" value="RVT_1"/>
    <property type="match status" value="1"/>
</dbReference>
<dbReference type="PANTHER" id="PTHR37984:SF5">
    <property type="entry name" value="PROTEIN NYNRIN-LIKE"/>
    <property type="match status" value="1"/>
</dbReference>
<organism evidence="3 4">
    <name type="scientific">Tanacetum coccineum</name>
    <dbReference type="NCBI Taxonomy" id="301880"/>
    <lineage>
        <taxon>Eukaryota</taxon>
        <taxon>Viridiplantae</taxon>
        <taxon>Streptophyta</taxon>
        <taxon>Embryophyta</taxon>
        <taxon>Tracheophyta</taxon>
        <taxon>Spermatophyta</taxon>
        <taxon>Magnoliopsida</taxon>
        <taxon>eudicotyledons</taxon>
        <taxon>Gunneridae</taxon>
        <taxon>Pentapetalae</taxon>
        <taxon>asterids</taxon>
        <taxon>campanulids</taxon>
        <taxon>Asterales</taxon>
        <taxon>Asteraceae</taxon>
        <taxon>Asteroideae</taxon>
        <taxon>Anthemideae</taxon>
        <taxon>Anthemidinae</taxon>
        <taxon>Tanacetum</taxon>
    </lineage>
</organism>
<dbReference type="Gene3D" id="3.10.20.370">
    <property type="match status" value="1"/>
</dbReference>
<dbReference type="SMART" id="SM00298">
    <property type="entry name" value="CHROMO"/>
    <property type="match status" value="1"/>
</dbReference>
<keyword evidence="1" id="KW-0511">Multifunctional enzyme</keyword>
<gene>
    <name evidence="3" type="ORF">Tco_0891088</name>
</gene>
<name>A0ABQ5C5A4_9ASTR</name>
<reference evidence="3" key="1">
    <citation type="journal article" date="2022" name="Int. J. Mol. Sci.">
        <title>Draft Genome of Tanacetum Coccineum: Genomic Comparison of Closely Related Tanacetum-Family Plants.</title>
        <authorList>
            <person name="Yamashiro T."/>
            <person name="Shiraishi A."/>
            <person name="Nakayama K."/>
            <person name="Satake H."/>
        </authorList>
    </citation>
    <scope>NUCLEOTIDE SEQUENCE</scope>
</reference>
<dbReference type="CDD" id="cd09274">
    <property type="entry name" value="RNase_HI_RT_Ty3"/>
    <property type="match status" value="1"/>
</dbReference>
<proteinExistence type="predicted"/>
<dbReference type="Proteomes" id="UP001151760">
    <property type="component" value="Unassembled WGS sequence"/>
</dbReference>
<dbReference type="InterPro" id="IPR016197">
    <property type="entry name" value="Chromo-like_dom_sf"/>
</dbReference>
<dbReference type="SUPFAM" id="SSF56672">
    <property type="entry name" value="DNA/RNA polymerases"/>
    <property type="match status" value="1"/>
</dbReference>
<dbReference type="PANTHER" id="PTHR37984">
    <property type="entry name" value="PROTEIN CBG26694"/>
    <property type="match status" value="1"/>
</dbReference>
<dbReference type="InterPro" id="IPR000477">
    <property type="entry name" value="RT_dom"/>
</dbReference>
<dbReference type="InterPro" id="IPR050951">
    <property type="entry name" value="Retrovirus_Pol_polyprotein"/>
</dbReference>
<dbReference type="Gene3D" id="3.10.10.10">
    <property type="entry name" value="HIV Type 1 Reverse Transcriptase, subunit A, domain 1"/>
    <property type="match status" value="1"/>
</dbReference>
<sequence>MCIDYRVLNKVTIKNKYPIPLIADLFDQLGKERYFTKLDLRSGYYQVWIAEGDEAKTTCVTRWRSALSPKDEVEFLGHKIKDGGLMMDGAKIKAIQDWEPPTKVTELRSFLGLVNYYRRFIMGYSAIASPLKNLLKKNKAWIWDEECQAVFESLKKAVIEEPVLRLPDVTMPFELHTNASDFAVGGVLMQDGHPIAFESQKLNETERKYTVQEKEMTVVIHCLRIWRHYLLGLRFVIKTDNIATSYFQTQKKLSPKQARWQDFLAGFDYQLEYKPWKANVVADALSRKAEFTAITQDQFFLQYRIKEGLEHEPLAKKIIALAKDGRTRRFWLKGDMLFTKGDQLYVPKSEIHGALFDGVVQDYGDGLKLLHEFSSPNGRANGERECTIIALSSALWKSPFDLVTGRQPLNPNTLAASYEGSSPVTYKTMKEWHEQAELTQASLDKAAKKMKKWADEKRRHVEFEVGDQVMVKLLPQQFKPLRKVKEILSDRTIRRRGVSSYKEYLIKWRDLPDSEASWEAKDLLWQFADEIKRYHENGMTRTSRA</sequence>
<evidence type="ECO:0000313" key="4">
    <source>
        <dbReference type="Proteomes" id="UP001151760"/>
    </source>
</evidence>